<keyword evidence="2" id="KW-1185">Reference proteome</keyword>
<dbReference type="Proteomes" id="UP001281761">
    <property type="component" value="Unassembled WGS sequence"/>
</dbReference>
<protein>
    <submittedName>
        <fullName evidence="1">Uncharacterized protein</fullName>
    </submittedName>
</protein>
<evidence type="ECO:0000313" key="1">
    <source>
        <dbReference type="EMBL" id="KAK2961741.1"/>
    </source>
</evidence>
<comment type="caution">
    <text evidence="1">The sequence shown here is derived from an EMBL/GenBank/DDBJ whole genome shotgun (WGS) entry which is preliminary data.</text>
</comment>
<accession>A0ABQ9YDB1</accession>
<organism evidence="1 2">
    <name type="scientific">Blattamonas nauphoetae</name>
    <dbReference type="NCBI Taxonomy" id="2049346"/>
    <lineage>
        <taxon>Eukaryota</taxon>
        <taxon>Metamonada</taxon>
        <taxon>Preaxostyla</taxon>
        <taxon>Oxymonadida</taxon>
        <taxon>Blattamonas</taxon>
    </lineage>
</organism>
<gene>
    <name evidence="1" type="ORF">BLNAU_3178</name>
</gene>
<dbReference type="InterPro" id="IPR011050">
    <property type="entry name" value="Pectin_lyase_fold/virulence"/>
</dbReference>
<name>A0ABQ9YDB1_9EUKA</name>
<evidence type="ECO:0000313" key="2">
    <source>
        <dbReference type="Proteomes" id="UP001281761"/>
    </source>
</evidence>
<reference evidence="1 2" key="1">
    <citation type="journal article" date="2022" name="bioRxiv">
        <title>Genomics of Preaxostyla Flagellates Illuminates Evolutionary Transitions and the Path Towards Mitochondrial Loss.</title>
        <authorList>
            <person name="Novak L.V.F."/>
            <person name="Treitli S.C."/>
            <person name="Pyrih J."/>
            <person name="Halakuc P."/>
            <person name="Pipaliya S.V."/>
            <person name="Vacek V."/>
            <person name="Brzon O."/>
            <person name="Soukal P."/>
            <person name="Eme L."/>
            <person name="Dacks J.B."/>
            <person name="Karnkowska A."/>
            <person name="Elias M."/>
            <person name="Hampl V."/>
        </authorList>
    </citation>
    <scope>NUCLEOTIDE SEQUENCE [LARGE SCALE GENOMIC DNA]</scope>
    <source>
        <strain evidence="1">NAU3</strain>
        <tissue evidence="1">Gut</tissue>
    </source>
</reference>
<proteinExistence type="predicted"/>
<dbReference type="EMBL" id="JARBJD010000014">
    <property type="protein sequence ID" value="KAK2961741.1"/>
    <property type="molecule type" value="Genomic_DNA"/>
</dbReference>
<sequence length="1264" mass="134890">MLTISESGIELSPWSSAILIAPSTLEESATESSVVIKNSCFSNDVGEMRGVVETSAFPSLGGSVSVSIVGCSFNSQAILGKDGIGLSLTRTARKSAGEVGRISSSLIGCSFVNMSSIGSSRQPHLPHLSQKMLGCVVSLTSSHLSGSTIRDMNTGGSVLCSNCSFSSLLSSPNIDTDTNEEPSIILDDATTLEYVDGREYSFDSTNLSTSACFSHCHFKGDDYSSYRPLAFNNYPGTISILSCFFDYIERPEQEGGAVFVSVVTRFDRPCFTAKLSNFSRCSALSNGGGMSINVKDNVLIESCRFERCSAWYSAGGLDLHGPSSTEHIPLINIVDCVFSLCWPKSEGGGIRIGGCLDVSVVDSMFDNCAVFEDAEGSNGGGIFASGTSALSVERCNFIKCSSIHAGGAIYFDGQQDLVISDTLVKGCSSSATGAVFIQHLKDGELVSFSRVYFDGNTVGTDNNFFTQDMGFPATTTRFPDVAIICNTPTALPFPTLKFEDCFTTVSSDSTGMIVRGNKLASNLYEPKRHLDTEFENIGPLLTASPKAKVNGETGKIELEIEGTIPPISQEYEVTVKDDGNGPETKLIMLFSEGRGALCDFHRSIRDTCWESLFSDGKRCASQPILFVPLSFSVPTEPARIESTSSVLNGPKTEVTVTLTGRELFSATMTVKVKNSNSNRVFTSSLKFVDTTSCTVIFPAGQTETDSELVFGGSYDVVSVESSDGKKSFVVNTGVKVSVPSAAIINSITSKLSPNCTHFEISFSGSYLPSVGSFVASISPSITLALTFVDGVWTTGWLADGEQGMKMNTSYSVMKIADDVNEMILNKKTFTAAEGPTLSSIPTVNLKTGDLNSVVLSLDGLRMPVSTVVPSFDLIIIETGKTTEITIAVSFSTNAIGSGEAVVYKSGKLKYSTSYSVVRMTSTVVSASIPSTVTFTTPPAPTRIISAACDLDSETGKSAEIVLKGVSFPQSKSFTLSVFELNVASEKIGNAIELSSSFAADGSPTSHTLSSLIYKNDVAKLKYQTSYEITKFVIPGIDTIVDSLARFSVPSEPARLIKTDLVADPGMNVSTLTLTSRQLITSQTYTVALSGTPIEQTNSDSVHTLGFEVEGAPSITKVMNLYPDATLRFNHLYKVTSMTLKSSSTPIFIESDECTFSTPPEPLRIEDGDGRLNSPRTEAVVTLTGLALKAGSYSFTLTHSNTANSRTITGSLNSDGIIECSHTVEESNSNRLIFGETYTITSATLNTQPILFHSDITREKSGMII</sequence>
<dbReference type="SUPFAM" id="SSF51126">
    <property type="entry name" value="Pectin lyase-like"/>
    <property type="match status" value="1"/>
</dbReference>